<sequence length="439" mass="47449">MLLGVRAGLFLDLRPAEAASPELSEPQRGPQLTMEGRGPLVTSPRWLSLLLLLLPPPGHQGQAPRHGLSTQRVQDPPAVHLSNGSGQEPISIMTFDFTKIRKSSSSFELRTWDPEGVIFYGDTNPDDDWFVLGLRDGRSEIQLHNQLAQLTVGTGPRLDDGRWHQLEVKILDDSLLLSVDREEVLRLRQVSGPLASKPQPIVRIALGGLLFPVSSLRLPLVPALDGCLRRGNWLDPQAQTSGSAPTSSLRSCAVESQPGTFFPPGTRAEFNLQDIPQPHVEPWAFSLDLGLQLAAGSGRLLALGTPENPSRLSLHLQDQKVVLSSGLGPELDLPLVLGLPLQLKLAASEVVLSQGSKKEILALPALDSDLASLLKLWVQPQGRLFLGALSGEASSASFCLDGLWAQGQKLDVDRALSRSQDIWTHSCPQGPNSSTSTTH</sequence>
<dbReference type="STRING" id="9713.A0A2U3Y5F3"/>
<gene>
    <name evidence="16" type="primary">SHBG</name>
</gene>
<dbReference type="CTD" id="6462"/>
<keyword evidence="7" id="KW-0446">Lipid-binding</keyword>
<dbReference type="PROSITE" id="PS50025">
    <property type="entry name" value="LAM_G_DOMAIN"/>
    <property type="match status" value="1"/>
</dbReference>
<dbReference type="InterPro" id="IPR001791">
    <property type="entry name" value="Laminin_G"/>
</dbReference>
<dbReference type="GO" id="GO:0005496">
    <property type="term" value="F:steroid binding"/>
    <property type="evidence" value="ECO:0007669"/>
    <property type="project" value="UniProtKB-KW"/>
</dbReference>
<keyword evidence="3" id="KW-0964">Secreted</keyword>
<evidence type="ECO:0000256" key="5">
    <source>
        <dbReference type="ARBA" id="ARBA00022729"/>
    </source>
</evidence>
<evidence type="ECO:0000256" key="10">
    <source>
        <dbReference type="ARBA" id="ARBA00037620"/>
    </source>
</evidence>
<evidence type="ECO:0000256" key="11">
    <source>
        <dbReference type="ARBA" id="ARBA00040510"/>
    </source>
</evidence>
<dbReference type="Pfam" id="PF00054">
    <property type="entry name" value="Laminin_G_1"/>
    <property type="match status" value="1"/>
</dbReference>
<dbReference type="PANTHER" id="PTHR24040:SF3">
    <property type="entry name" value="SEX HORMONE-BINDING GLOBULIN"/>
    <property type="match status" value="1"/>
</dbReference>
<keyword evidence="15" id="KW-1185">Reference proteome</keyword>
<evidence type="ECO:0000259" key="14">
    <source>
        <dbReference type="PROSITE" id="PS50025"/>
    </source>
</evidence>
<dbReference type="OrthoDB" id="6275838at2759"/>
<reference evidence="16" key="1">
    <citation type="submission" date="2025-08" db="UniProtKB">
        <authorList>
            <consortium name="RefSeq"/>
        </authorList>
    </citation>
    <scope>IDENTIFICATION</scope>
    <source>
        <tissue evidence="16">Liver</tissue>
    </source>
</reference>
<dbReference type="Gene3D" id="2.60.120.200">
    <property type="match status" value="2"/>
</dbReference>
<dbReference type="GeneID" id="102727021"/>
<dbReference type="FunFam" id="2.60.120.200:FF:000107">
    <property type="entry name" value="Sex hormone-binding globulin"/>
    <property type="match status" value="1"/>
</dbReference>
<dbReference type="InterPro" id="IPR013320">
    <property type="entry name" value="ConA-like_dom_sf"/>
</dbReference>
<dbReference type="CDD" id="cd00110">
    <property type="entry name" value="LamG"/>
    <property type="match status" value="1"/>
</dbReference>
<evidence type="ECO:0000256" key="8">
    <source>
        <dbReference type="ARBA" id="ARBA00023157"/>
    </source>
</evidence>
<evidence type="ECO:0000256" key="4">
    <source>
        <dbReference type="ARBA" id="ARBA00022665"/>
    </source>
</evidence>
<dbReference type="RefSeq" id="XP_006738952.2">
    <property type="nucleotide sequence ID" value="XM_006738889.2"/>
</dbReference>
<evidence type="ECO:0000256" key="13">
    <source>
        <dbReference type="SAM" id="MobiDB-lite"/>
    </source>
</evidence>
<keyword evidence="6" id="KW-0677">Repeat</keyword>
<proteinExistence type="predicted"/>
<comment type="caution">
    <text evidence="12">Lacks conserved residue(s) required for the propagation of feature annotation.</text>
</comment>
<feature type="domain" description="Laminin G" evidence="14">
    <location>
        <begin position="79"/>
        <end position="252"/>
    </location>
</feature>
<accession>A0A2U3Y5F3</accession>
<evidence type="ECO:0000256" key="3">
    <source>
        <dbReference type="ARBA" id="ARBA00022525"/>
    </source>
</evidence>
<dbReference type="InterPro" id="IPR051145">
    <property type="entry name" value="GAS-SHBG-PROS"/>
</dbReference>
<feature type="region of interest" description="Disordered" evidence="13">
    <location>
        <begin position="18"/>
        <end position="37"/>
    </location>
</feature>
<dbReference type="SUPFAM" id="SSF49899">
    <property type="entry name" value="Concanavalin A-like lectins/glucanases"/>
    <property type="match status" value="2"/>
</dbReference>
<keyword evidence="8" id="KW-1015">Disulfide bond</keyword>
<evidence type="ECO:0000313" key="15">
    <source>
        <dbReference type="Proteomes" id="UP000245341"/>
    </source>
</evidence>
<evidence type="ECO:0000256" key="2">
    <source>
        <dbReference type="ARBA" id="ARBA00011738"/>
    </source>
</evidence>
<name>A0A2U3Y5F3_LEPWE</name>
<organism evidence="15 16">
    <name type="scientific">Leptonychotes weddellii</name>
    <name type="common">Weddell seal</name>
    <name type="synonym">Otaria weddellii</name>
    <dbReference type="NCBI Taxonomy" id="9713"/>
    <lineage>
        <taxon>Eukaryota</taxon>
        <taxon>Metazoa</taxon>
        <taxon>Chordata</taxon>
        <taxon>Craniata</taxon>
        <taxon>Vertebrata</taxon>
        <taxon>Euteleostomi</taxon>
        <taxon>Mammalia</taxon>
        <taxon>Eutheria</taxon>
        <taxon>Laurasiatheria</taxon>
        <taxon>Carnivora</taxon>
        <taxon>Caniformia</taxon>
        <taxon>Pinnipedia</taxon>
        <taxon>Phocidae</taxon>
        <taxon>Monachinae</taxon>
        <taxon>Lobodontini</taxon>
        <taxon>Leptonychotes</taxon>
    </lineage>
</organism>
<dbReference type="KEGG" id="lww:102727021"/>
<evidence type="ECO:0000256" key="12">
    <source>
        <dbReference type="PROSITE-ProRule" id="PRU00122"/>
    </source>
</evidence>
<dbReference type="AlphaFoldDB" id="A0A2U3Y5F3"/>
<dbReference type="SMART" id="SM00282">
    <property type="entry name" value="LamG"/>
    <property type="match status" value="1"/>
</dbReference>
<protein>
    <recommendedName>
        <fullName evidence="11">Sex hormone-binding globulin</fullName>
    </recommendedName>
</protein>
<dbReference type="Proteomes" id="UP000245341">
    <property type="component" value="Unplaced"/>
</dbReference>
<comment type="function">
    <text evidence="10">Functions as an androgen transport protein, but may also be involved in receptor mediated processes. Each dimer binds one molecule of steroid. Specific for 5-alpha-dihydrotestosterone, testosterone, and 17-beta-estradiol. Regulates the plasma metabolic clearance rate of steroid hormones by controlling their plasma concentration.</text>
</comment>
<keyword evidence="5" id="KW-0732">Signal</keyword>
<keyword evidence="4" id="KW-0754">Steroid-binding</keyword>
<evidence type="ECO:0000256" key="1">
    <source>
        <dbReference type="ARBA" id="ARBA00004613"/>
    </source>
</evidence>
<dbReference type="PANTHER" id="PTHR24040">
    <property type="entry name" value="LAMININ G-LIKE DOMAIN-CONTAINING PROTEIN"/>
    <property type="match status" value="1"/>
</dbReference>
<keyword evidence="9" id="KW-0325">Glycoprotein</keyword>
<evidence type="ECO:0000256" key="9">
    <source>
        <dbReference type="ARBA" id="ARBA00023180"/>
    </source>
</evidence>
<comment type="subcellular location">
    <subcellularLocation>
        <location evidence="1">Secreted</location>
    </subcellularLocation>
</comment>
<evidence type="ECO:0000313" key="16">
    <source>
        <dbReference type="RefSeq" id="XP_006738952.2"/>
    </source>
</evidence>
<dbReference type="GO" id="GO:0005576">
    <property type="term" value="C:extracellular region"/>
    <property type="evidence" value="ECO:0007669"/>
    <property type="project" value="UniProtKB-SubCell"/>
</dbReference>
<evidence type="ECO:0000256" key="7">
    <source>
        <dbReference type="ARBA" id="ARBA00023121"/>
    </source>
</evidence>
<comment type="subunit">
    <text evidence="2">Homodimer.</text>
</comment>
<evidence type="ECO:0000256" key="6">
    <source>
        <dbReference type="ARBA" id="ARBA00022737"/>
    </source>
</evidence>